<dbReference type="EMBL" id="QZEZ01000001">
    <property type="protein sequence ID" value="RJK97700.1"/>
    <property type="molecule type" value="Genomic_DNA"/>
</dbReference>
<evidence type="ECO:0000313" key="3">
    <source>
        <dbReference type="Proteomes" id="UP000265614"/>
    </source>
</evidence>
<feature type="compositionally biased region" description="Basic and acidic residues" evidence="1">
    <location>
        <begin position="167"/>
        <end position="185"/>
    </location>
</feature>
<dbReference type="Proteomes" id="UP000265614">
    <property type="component" value="Unassembled WGS sequence"/>
</dbReference>
<dbReference type="AlphaFoldDB" id="A0A3A3Z0C0"/>
<keyword evidence="3" id="KW-1185">Reference proteome</keyword>
<evidence type="ECO:0000313" key="2">
    <source>
        <dbReference type="EMBL" id="RJK97700.1"/>
    </source>
</evidence>
<evidence type="ECO:0000256" key="1">
    <source>
        <dbReference type="SAM" id="MobiDB-lite"/>
    </source>
</evidence>
<comment type="caution">
    <text evidence="2">The sequence shown here is derived from an EMBL/GenBank/DDBJ whole genome shotgun (WGS) entry which is preliminary data.</text>
</comment>
<feature type="region of interest" description="Disordered" evidence="1">
    <location>
        <begin position="167"/>
        <end position="193"/>
    </location>
</feature>
<proteinExistence type="predicted"/>
<sequence>MPLVQVLFDGELPVSYRSIHLVPADHDHADDLAGAAGGQANGLVGARHPGTLSFVTGLHSGPVPLRIEAHDEEPPDDGGWEDVVEVSYAPVQADVALVTFQDWEGFTLPGTQGLRVRWCASGMDTAQEQDTRLEGEPAPDRYLLQLWPAPPAPDAVLRVGSRAAQYWHDEARRTPPPPAREERDAALTGEPEELRLGHDARDAFLERLQWGEVPPSDALRRAGDQAAALGRWDRRLAEDLAAAPAAVQRAVALEVSRGACARAGLDGAPEVVAALDALRAGRPVPPPFDDHAAAYAWAYPGPLHAEVREVRAVGTARVLDATAPEPEHPAVDPAASAVGALLAAGSPDPAAAAVGVVAAATWARPDREALVAQVRALLG</sequence>
<protein>
    <submittedName>
        <fullName evidence="2">Uncharacterized protein</fullName>
    </submittedName>
</protein>
<accession>A0A3A3Z0C0</accession>
<organism evidence="2 3">
    <name type="scientific">Vallicoccus soli</name>
    <dbReference type="NCBI Taxonomy" id="2339232"/>
    <lineage>
        <taxon>Bacteria</taxon>
        <taxon>Bacillati</taxon>
        <taxon>Actinomycetota</taxon>
        <taxon>Actinomycetes</taxon>
        <taxon>Motilibacterales</taxon>
        <taxon>Vallicoccaceae</taxon>
        <taxon>Vallicoccus</taxon>
    </lineage>
</organism>
<reference evidence="2 3" key="1">
    <citation type="submission" date="2018-09" db="EMBL/GenBank/DDBJ databases">
        <title>YIM 75000 draft genome.</title>
        <authorList>
            <person name="Tang S."/>
            <person name="Feng Y."/>
        </authorList>
    </citation>
    <scope>NUCLEOTIDE SEQUENCE [LARGE SCALE GENOMIC DNA]</scope>
    <source>
        <strain evidence="2 3">YIM 75000</strain>
    </source>
</reference>
<gene>
    <name evidence="2" type="ORF">D5H78_01425</name>
</gene>
<name>A0A3A3Z0C0_9ACTN</name>